<gene>
    <name evidence="2" type="ORF">GPA25_17500</name>
</gene>
<dbReference type="NCBIfam" id="NF005559">
    <property type="entry name" value="PRK07231.1"/>
    <property type="match status" value="1"/>
</dbReference>
<dbReference type="PROSITE" id="PS00061">
    <property type="entry name" value="ADH_SHORT"/>
    <property type="match status" value="1"/>
</dbReference>
<keyword evidence="3" id="KW-1185">Reference proteome</keyword>
<protein>
    <submittedName>
        <fullName evidence="2">Glucose 1-dehydrogenase</fullName>
        <ecNumber evidence="2">1.1.1.47</ecNumber>
    </submittedName>
</protein>
<keyword evidence="2" id="KW-0560">Oxidoreductase</keyword>
<dbReference type="InterPro" id="IPR036291">
    <property type="entry name" value="NAD(P)-bd_dom_sf"/>
</dbReference>
<comment type="caution">
    <text evidence="2">The sequence shown here is derived from an EMBL/GenBank/DDBJ whole genome shotgun (WGS) entry which is preliminary data.</text>
</comment>
<dbReference type="RefSeq" id="WP_169261703.1">
    <property type="nucleotide sequence ID" value="NZ_WTVQ01000035.1"/>
</dbReference>
<evidence type="ECO:0000313" key="2">
    <source>
        <dbReference type="EMBL" id="NMG76559.1"/>
    </source>
</evidence>
<evidence type="ECO:0000256" key="1">
    <source>
        <dbReference type="ARBA" id="ARBA00006484"/>
    </source>
</evidence>
<dbReference type="PANTHER" id="PTHR42879">
    <property type="entry name" value="3-OXOACYL-(ACYL-CARRIER-PROTEIN) REDUCTASE"/>
    <property type="match status" value="1"/>
</dbReference>
<dbReference type="Pfam" id="PF13561">
    <property type="entry name" value="adh_short_C2"/>
    <property type="match status" value="1"/>
</dbReference>
<dbReference type="GO" id="GO:0047936">
    <property type="term" value="F:glucose 1-dehydrogenase [NAD(P)+] activity"/>
    <property type="evidence" value="ECO:0007669"/>
    <property type="project" value="UniProtKB-EC"/>
</dbReference>
<dbReference type="EC" id="1.1.1.47" evidence="2"/>
<dbReference type="InterPro" id="IPR050259">
    <property type="entry name" value="SDR"/>
</dbReference>
<dbReference type="SUPFAM" id="SSF51735">
    <property type="entry name" value="NAD(P)-binding Rossmann-fold domains"/>
    <property type="match status" value="1"/>
</dbReference>
<dbReference type="InterPro" id="IPR020904">
    <property type="entry name" value="Sc_DH/Rdtase_CS"/>
</dbReference>
<evidence type="ECO:0000313" key="3">
    <source>
        <dbReference type="Proteomes" id="UP000648984"/>
    </source>
</evidence>
<organism evidence="2 3">
    <name type="scientific">Aromatoleum diolicum</name>
    <dbReference type="NCBI Taxonomy" id="75796"/>
    <lineage>
        <taxon>Bacteria</taxon>
        <taxon>Pseudomonadati</taxon>
        <taxon>Pseudomonadota</taxon>
        <taxon>Betaproteobacteria</taxon>
        <taxon>Rhodocyclales</taxon>
        <taxon>Rhodocyclaceae</taxon>
        <taxon>Aromatoleum</taxon>
    </lineage>
</organism>
<dbReference type="Proteomes" id="UP000648984">
    <property type="component" value="Unassembled WGS sequence"/>
</dbReference>
<dbReference type="PRINTS" id="PR00081">
    <property type="entry name" value="GDHRDH"/>
</dbReference>
<sequence>MRGLRGKTAIVTGAGSGIGRAIALRLAEEGVTVGVFDIRAEGAAETVAAIESAGGKGRAVTCDITDYAGVVAAVQSFEAATGTGTGTDILVNNAGWDTPMPFLKTDEAFWKKVVGINWFGPLHMTHAVAQGMANRKCGRIINIASDAGRVGSTGEVVYSGCKGATIAFSKALARELARSNVLINNVCPGPTDTPAMDAFVGTGEQGQKIRDGMVRSVPVGRIGVPDDYPGMVAFLASDDASFITGQTVSISGGLTMHG</sequence>
<proteinExistence type="inferred from homology"/>
<dbReference type="InterPro" id="IPR002347">
    <property type="entry name" value="SDR_fam"/>
</dbReference>
<dbReference type="EMBL" id="WTVQ01000035">
    <property type="protein sequence ID" value="NMG76559.1"/>
    <property type="molecule type" value="Genomic_DNA"/>
</dbReference>
<reference evidence="2 3" key="1">
    <citation type="submission" date="2019-12" db="EMBL/GenBank/DDBJ databases">
        <title>Comparative genomics gives insights into the taxonomy of the Azoarcus-Aromatoleum group and reveals separate origins of nif in the plant-associated Azoarcus and non-plant-associated Aromatoleum sub-groups.</title>
        <authorList>
            <person name="Lafos M."/>
            <person name="Maluk M."/>
            <person name="Batista M."/>
            <person name="Junghare M."/>
            <person name="Carmona M."/>
            <person name="Faoro H."/>
            <person name="Cruz L.M."/>
            <person name="Battistoni F."/>
            <person name="De Souza E."/>
            <person name="Pedrosa F."/>
            <person name="Chen W.-M."/>
            <person name="Poole P.S."/>
            <person name="Dixon R.A."/>
            <person name="James E.K."/>
        </authorList>
    </citation>
    <scope>NUCLEOTIDE SEQUENCE [LARGE SCALE GENOMIC DNA]</scope>
    <source>
        <strain evidence="2 3">22Lin</strain>
    </source>
</reference>
<dbReference type="Gene3D" id="3.40.50.720">
    <property type="entry name" value="NAD(P)-binding Rossmann-like Domain"/>
    <property type="match status" value="1"/>
</dbReference>
<accession>A0ABX1QHA5</accession>
<dbReference type="PRINTS" id="PR00080">
    <property type="entry name" value="SDRFAMILY"/>
</dbReference>
<name>A0ABX1QHA5_9RHOO</name>
<comment type="similarity">
    <text evidence="1">Belongs to the short-chain dehydrogenases/reductases (SDR) family.</text>
</comment>
<dbReference type="PANTHER" id="PTHR42879:SF2">
    <property type="entry name" value="3-OXOACYL-[ACYL-CARRIER-PROTEIN] REDUCTASE FABG"/>
    <property type="match status" value="1"/>
</dbReference>